<name>A0A1Y1YL35_9FUNG</name>
<feature type="region of interest" description="Disordered" evidence="1">
    <location>
        <begin position="267"/>
        <end position="319"/>
    </location>
</feature>
<comment type="caution">
    <text evidence="2">The sequence shown here is derived from an EMBL/GenBank/DDBJ whole genome shotgun (WGS) entry which is preliminary data.</text>
</comment>
<dbReference type="AlphaFoldDB" id="A0A1Y1YL35"/>
<accession>A0A1Y1YL35</accession>
<evidence type="ECO:0000313" key="3">
    <source>
        <dbReference type="Proteomes" id="UP000193498"/>
    </source>
</evidence>
<proteinExistence type="predicted"/>
<evidence type="ECO:0000313" key="2">
    <source>
        <dbReference type="EMBL" id="ORX98702.1"/>
    </source>
</evidence>
<dbReference type="InParanoid" id="A0A1Y1YL35"/>
<dbReference type="STRING" id="1314790.A0A1Y1YL35"/>
<dbReference type="EMBL" id="MCFE01000109">
    <property type="protein sequence ID" value="ORX98702.1"/>
    <property type="molecule type" value="Genomic_DNA"/>
</dbReference>
<organism evidence="2 3">
    <name type="scientific">Basidiobolus meristosporus CBS 931.73</name>
    <dbReference type="NCBI Taxonomy" id="1314790"/>
    <lineage>
        <taxon>Eukaryota</taxon>
        <taxon>Fungi</taxon>
        <taxon>Fungi incertae sedis</taxon>
        <taxon>Zoopagomycota</taxon>
        <taxon>Entomophthoromycotina</taxon>
        <taxon>Basidiobolomycetes</taxon>
        <taxon>Basidiobolales</taxon>
        <taxon>Basidiobolaceae</taxon>
        <taxon>Basidiobolus</taxon>
    </lineage>
</organism>
<dbReference type="Proteomes" id="UP000193498">
    <property type="component" value="Unassembled WGS sequence"/>
</dbReference>
<keyword evidence="3" id="KW-1185">Reference proteome</keyword>
<feature type="compositionally biased region" description="Polar residues" evidence="1">
    <location>
        <begin position="281"/>
        <end position="303"/>
    </location>
</feature>
<sequence>MAEMDDVVRAIADTSLKLLIDCRYTELLGMSSDELFQRVQVLSEPENTKEQEFQLFQWNHGISYEELASYKNELDYTVPVRYRRFDPNDLRAFVEIQKRESDNKEDLGIVLRLEEGWVYFDIRRGLDSQDSSEWRESIEEAEEEFRSADLSAKKDPTMEEAEDDYWAQYGESSDDADQEQTKETRGNEEIDYWSQYDQVNAALDQTEVDTEPYRGFSRDEDKAFVELEVSDDFLRELDNIEKEELLSNEGQPGGTKEKEDDFIKVSASESKITSDGEDEATSTVQLTSKPDQEISAQHSSSPAPTNPPHPQSIAPSNSEMASRLDLTTMLTFAMGNINNMQAQQAQWKPLILQLLRTSRDMAKLAGLSDVELSELLHDAYGDVVPNL</sequence>
<protein>
    <submittedName>
        <fullName evidence="2">Uncharacterized protein</fullName>
    </submittedName>
</protein>
<gene>
    <name evidence="2" type="ORF">K493DRAFT_5029</name>
</gene>
<reference evidence="2 3" key="1">
    <citation type="submission" date="2016-07" db="EMBL/GenBank/DDBJ databases">
        <title>Pervasive Adenine N6-methylation of Active Genes in Fungi.</title>
        <authorList>
            <consortium name="DOE Joint Genome Institute"/>
            <person name="Mondo S.J."/>
            <person name="Dannebaum R.O."/>
            <person name="Kuo R.C."/>
            <person name="Labutti K."/>
            <person name="Haridas S."/>
            <person name="Kuo A."/>
            <person name="Salamov A."/>
            <person name="Ahrendt S.R."/>
            <person name="Lipzen A."/>
            <person name="Sullivan W."/>
            <person name="Andreopoulos W.B."/>
            <person name="Clum A."/>
            <person name="Lindquist E."/>
            <person name="Daum C."/>
            <person name="Ramamoorthy G.K."/>
            <person name="Gryganskyi A."/>
            <person name="Culley D."/>
            <person name="Magnuson J.K."/>
            <person name="James T.Y."/>
            <person name="O'Malley M.A."/>
            <person name="Stajich J.E."/>
            <person name="Spatafora J.W."/>
            <person name="Visel A."/>
            <person name="Grigoriev I.V."/>
        </authorList>
    </citation>
    <scope>NUCLEOTIDE SEQUENCE [LARGE SCALE GENOMIC DNA]</scope>
    <source>
        <strain evidence="2 3">CBS 931.73</strain>
    </source>
</reference>
<evidence type="ECO:0000256" key="1">
    <source>
        <dbReference type="SAM" id="MobiDB-lite"/>
    </source>
</evidence>